<comment type="similarity">
    <text evidence="1">Belongs to the universal ribosomal protein uL3 family.</text>
</comment>
<reference evidence="10" key="1">
    <citation type="submission" date="2017-09" db="EMBL/GenBank/DDBJ databases">
        <title>Depth-based differentiation of microbial function through sediment-hosted aquifers and enrichment of novel symbionts in the deep terrestrial subsurface.</title>
        <authorList>
            <person name="Probst A.J."/>
            <person name="Ladd B."/>
            <person name="Jarett J.K."/>
            <person name="Geller-Mcgrath D.E."/>
            <person name="Sieber C.M.K."/>
            <person name="Emerson J.B."/>
            <person name="Anantharaman K."/>
            <person name="Thomas B.C."/>
            <person name="Malmstrom R."/>
            <person name="Stieglmeier M."/>
            <person name="Klingl A."/>
            <person name="Woyke T."/>
            <person name="Ryan C.M."/>
            <person name="Banfield J.F."/>
        </authorList>
    </citation>
    <scope>NUCLEOTIDE SEQUENCE [LARGE SCALE GENOMIC DNA]</scope>
</reference>
<evidence type="ECO:0000256" key="3">
    <source>
        <dbReference type="ARBA" id="ARBA00022884"/>
    </source>
</evidence>
<evidence type="ECO:0000256" key="8">
    <source>
        <dbReference type="SAM" id="MobiDB-lite"/>
    </source>
</evidence>
<dbReference type="GO" id="GO:0006412">
    <property type="term" value="P:translation"/>
    <property type="evidence" value="ECO:0007669"/>
    <property type="project" value="InterPro"/>
</dbReference>
<organism evidence="9 10">
    <name type="scientific">candidate division WWE3 bacterium CG_4_9_14_3_um_filter_34_6</name>
    <dbReference type="NCBI Taxonomy" id="1975079"/>
    <lineage>
        <taxon>Bacteria</taxon>
        <taxon>Katanobacteria</taxon>
    </lineage>
</organism>
<evidence type="ECO:0000256" key="7">
    <source>
        <dbReference type="ARBA" id="ARBA00035457"/>
    </source>
</evidence>
<keyword evidence="4 9" id="KW-0689">Ribosomal protein</keyword>
<dbReference type="InterPro" id="IPR009000">
    <property type="entry name" value="Transl_B-barrel_sf"/>
</dbReference>
<dbReference type="EMBL" id="PFWY01000084">
    <property type="protein sequence ID" value="PJA40635.1"/>
    <property type="molecule type" value="Genomic_DNA"/>
</dbReference>
<dbReference type="PANTHER" id="PTHR11229:SF16">
    <property type="entry name" value="LARGE RIBOSOMAL SUBUNIT PROTEIN UL3C"/>
    <property type="match status" value="1"/>
</dbReference>
<evidence type="ECO:0000256" key="4">
    <source>
        <dbReference type="ARBA" id="ARBA00022980"/>
    </source>
</evidence>
<dbReference type="GO" id="GO:0019843">
    <property type="term" value="F:rRNA binding"/>
    <property type="evidence" value="ECO:0007669"/>
    <property type="project" value="UniProtKB-KW"/>
</dbReference>
<proteinExistence type="inferred from homology"/>
<comment type="caution">
    <text evidence="9">The sequence shown here is derived from an EMBL/GenBank/DDBJ whole genome shotgun (WGS) entry which is preliminary data.</text>
</comment>
<dbReference type="InterPro" id="IPR019927">
    <property type="entry name" value="Ribosomal_uL3_bac/org-type"/>
</dbReference>
<dbReference type="InterPro" id="IPR000597">
    <property type="entry name" value="Ribosomal_uL3"/>
</dbReference>
<dbReference type="Gene3D" id="2.40.30.10">
    <property type="entry name" value="Translation factors"/>
    <property type="match status" value="1"/>
</dbReference>
<keyword evidence="2" id="KW-0699">rRNA-binding</keyword>
<keyword evidence="3" id="KW-0694">RNA-binding</keyword>
<sequence>MIQIKHSKKTYKRIISLKSNMSQLFDEDSKVIPYTGLKLKNQEDLIFFDSCDNTTKLNLVGITKGKGFAGTMKRYNFAGGPATHGQKDHARQQGSIGTQGQGRVIPGKKMPGRMGSDKHTVIARFLGIDKSLCMIKVKGCVPGSRNSEVLIYVPVKSDGEN</sequence>
<evidence type="ECO:0000256" key="6">
    <source>
        <dbReference type="ARBA" id="ARBA00035243"/>
    </source>
</evidence>
<dbReference type="SUPFAM" id="SSF50447">
    <property type="entry name" value="Translation proteins"/>
    <property type="match status" value="1"/>
</dbReference>
<evidence type="ECO:0000256" key="1">
    <source>
        <dbReference type="ARBA" id="ARBA00006540"/>
    </source>
</evidence>
<dbReference type="GO" id="GO:1990904">
    <property type="term" value="C:ribonucleoprotein complex"/>
    <property type="evidence" value="ECO:0007669"/>
    <property type="project" value="UniProtKB-KW"/>
</dbReference>
<evidence type="ECO:0000313" key="9">
    <source>
        <dbReference type="EMBL" id="PJA40635.1"/>
    </source>
</evidence>
<dbReference type="Pfam" id="PF00297">
    <property type="entry name" value="Ribosomal_L3"/>
    <property type="match status" value="1"/>
</dbReference>
<protein>
    <recommendedName>
        <fullName evidence="6">Large ribosomal subunit protein uL3</fullName>
    </recommendedName>
    <alternativeName>
        <fullName evidence="7">50S ribosomal protein L3</fullName>
    </alternativeName>
</protein>
<dbReference type="GO" id="GO:0005840">
    <property type="term" value="C:ribosome"/>
    <property type="evidence" value="ECO:0007669"/>
    <property type="project" value="UniProtKB-KW"/>
</dbReference>
<dbReference type="AlphaFoldDB" id="A0A2M7X381"/>
<dbReference type="PANTHER" id="PTHR11229">
    <property type="entry name" value="50S RIBOSOMAL PROTEIN L3"/>
    <property type="match status" value="1"/>
</dbReference>
<keyword evidence="5" id="KW-0687">Ribonucleoprotein</keyword>
<name>A0A2M7X381_UNCKA</name>
<evidence type="ECO:0000313" key="10">
    <source>
        <dbReference type="Proteomes" id="UP000230683"/>
    </source>
</evidence>
<gene>
    <name evidence="9" type="primary">rplC</name>
    <name evidence="9" type="ORF">CO178_01915</name>
</gene>
<dbReference type="GO" id="GO:0003735">
    <property type="term" value="F:structural constituent of ribosome"/>
    <property type="evidence" value="ECO:0007669"/>
    <property type="project" value="InterPro"/>
</dbReference>
<dbReference type="Proteomes" id="UP000230683">
    <property type="component" value="Unassembled WGS sequence"/>
</dbReference>
<evidence type="ECO:0000256" key="5">
    <source>
        <dbReference type="ARBA" id="ARBA00023274"/>
    </source>
</evidence>
<accession>A0A2M7X381</accession>
<evidence type="ECO:0000256" key="2">
    <source>
        <dbReference type="ARBA" id="ARBA00022730"/>
    </source>
</evidence>
<feature type="region of interest" description="Disordered" evidence="8">
    <location>
        <begin position="81"/>
        <end position="101"/>
    </location>
</feature>